<sequence length="215" mass="24323">MGWVPLYLYYATWLDPAALRVNLNAKLLVDILRHFHHLEKVTIESMLPVDGFRIAELMSQVQDSESDVGQPQVPTDVDKLHILFWDSYEAVHNSVPRLIGLVSLFGKIASLTVDATFDLQDETPDYDTLPPLPNHTRISSMYFAGQCSDPRIARALISPATTSDLTWLEIQVKDKYKEDLRQTLLLPALDPETLCLVINDPGRQYTDIIITFGID</sequence>
<keyword evidence="2" id="KW-1185">Reference proteome</keyword>
<accession>A0ACC1RH50</accession>
<evidence type="ECO:0000313" key="2">
    <source>
        <dbReference type="Proteomes" id="UP001148662"/>
    </source>
</evidence>
<evidence type="ECO:0000313" key="1">
    <source>
        <dbReference type="EMBL" id="KAJ3518585.1"/>
    </source>
</evidence>
<reference evidence="1" key="1">
    <citation type="submission" date="2022-07" db="EMBL/GenBank/DDBJ databases">
        <title>Genome Sequence of Phlebia brevispora.</title>
        <authorList>
            <person name="Buettner E."/>
        </authorList>
    </citation>
    <scope>NUCLEOTIDE SEQUENCE</scope>
    <source>
        <strain evidence="1">MPL23</strain>
    </source>
</reference>
<gene>
    <name evidence="1" type="ORF">NM688_g9415</name>
</gene>
<dbReference type="EMBL" id="JANHOG010002943">
    <property type="protein sequence ID" value="KAJ3518585.1"/>
    <property type="molecule type" value="Genomic_DNA"/>
</dbReference>
<proteinExistence type="predicted"/>
<dbReference type="Proteomes" id="UP001148662">
    <property type="component" value="Unassembled WGS sequence"/>
</dbReference>
<protein>
    <submittedName>
        <fullName evidence="1">Uncharacterized protein</fullName>
    </submittedName>
</protein>
<name>A0ACC1RH50_9APHY</name>
<comment type="caution">
    <text evidence="1">The sequence shown here is derived from an EMBL/GenBank/DDBJ whole genome shotgun (WGS) entry which is preliminary data.</text>
</comment>
<organism evidence="1 2">
    <name type="scientific">Phlebia brevispora</name>
    <dbReference type="NCBI Taxonomy" id="194682"/>
    <lineage>
        <taxon>Eukaryota</taxon>
        <taxon>Fungi</taxon>
        <taxon>Dikarya</taxon>
        <taxon>Basidiomycota</taxon>
        <taxon>Agaricomycotina</taxon>
        <taxon>Agaricomycetes</taxon>
        <taxon>Polyporales</taxon>
        <taxon>Meruliaceae</taxon>
        <taxon>Phlebia</taxon>
    </lineage>
</organism>